<organism evidence="2 3">
    <name type="scientific">Sulfurovum zhangzhouensis</name>
    <dbReference type="NCBI Taxonomy" id="3019067"/>
    <lineage>
        <taxon>Bacteria</taxon>
        <taxon>Pseudomonadati</taxon>
        <taxon>Campylobacterota</taxon>
        <taxon>Epsilonproteobacteria</taxon>
        <taxon>Campylobacterales</taxon>
        <taxon>Sulfurovaceae</taxon>
        <taxon>Sulfurovum</taxon>
    </lineage>
</organism>
<dbReference type="RefSeq" id="WP_289414390.1">
    <property type="nucleotide sequence ID" value="NZ_JAQIBD010000004.1"/>
</dbReference>
<accession>A0ABT7R0E4</accession>
<dbReference type="Proteomes" id="UP001169069">
    <property type="component" value="Unassembled WGS sequence"/>
</dbReference>
<keyword evidence="3" id="KW-1185">Reference proteome</keyword>
<dbReference type="InterPro" id="IPR035994">
    <property type="entry name" value="Nucleoside_phosphorylase_sf"/>
</dbReference>
<evidence type="ECO:0000313" key="2">
    <source>
        <dbReference type="EMBL" id="MDM5272568.1"/>
    </source>
</evidence>
<sequence>MIVCAGKIETFNFATPVGIGMTDVSINLTKLCMEKKPEFLLFVGSAGSYGEKEIFEIIESKTACNIENSFLDGNSYTPIDNVVSSAEDVSRETLVNCSNYITANSRYAKQYLEKNIHLENMEFYAVLKVAQTFGIPAGGVFIVTNFCDENAHEDFKKNHKEAMLKLAAYMNKKNKELRI</sequence>
<protein>
    <submittedName>
        <fullName evidence="2">Purine-nucleoside phosphorylase</fullName>
    </submittedName>
</protein>
<reference evidence="2" key="1">
    <citation type="submission" date="2023-01" db="EMBL/GenBank/DDBJ databases">
        <title>Sulfurovum sp. zt1-1 genome assembly.</title>
        <authorList>
            <person name="Wang J."/>
        </authorList>
    </citation>
    <scope>NUCLEOTIDE SEQUENCE</scope>
    <source>
        <strain evidence="2">Zt1-1</strain>
    </source>
</reference>
<evidence type="ECO:0000313" key="3">
    <source>
        <dbReference type="Proteomes" id="UP001169069"/>
    </source>
</evidence>
<dbReference type="Gene3D" id="3.40.50.1580">
    <property type="entry name" value="Nucleoside phosphorylase domain"/>
    <property type="match status" value="1"/>
</dbReference>
<comment type="caution">
    <text evidence="2">The sequence shown here is derived from an EMBL/GenBank/DDBJ whole genome shotgun (WGS) entry which is preliminary data.</text>
</comment>
<dbReference type="Pfam" id="PF01048">
    <property type="entry name" value="PNP_UDP_1"/>
    <property type="match status" value="1"/>
</dbReference>
<dbReference type="SUPFAM" id="SSF53167">
    <property type="entry name" value="Purine and uridine phosphorylases"/>
    <property type="match status" value="1"/>
</dbReference>
<dbReference type="InterPro" id="IPR000845">
    <property type="entry name" value="Nucleoside_phosphorylase_d"/>
</dbReference>
<feature type="domain" description="Nucleoside phosphorylase" evidence="1">
    <location>
        <begin position="17"/>
        <end position="169"/>
    </location>
</feature>
<dbReference type="EMBL" id="JAQIBD010000004">
    <property type="protein sequence ID" value="MDM5272568.1"/>
    <property type="molecule type" value="Genomic_DNA"/>
</dbReference>
<proteinExistence type="predicted"/>
<gene>
    <name evidence="2" type="ORF">PGH07_10315</name>
</gene>
<name>A0ABT7R0E4_9BACT</name>
<evidence type="ECO:0000259" key="1">
    <source>
        <dbReference type="Pfam" id="PF01048"/>
    </source>
</evidence>